<dbReference type="OrthoDB" id="4485680at2"/>
<feature type="region of interest" description="Disordered" evidence="1">
    <location>
        <begin position="210"/>
        <end position="235"/>
    </location>
</feature>
<sequence>MRHATVAPTAAPGAAPVAPAPQAPARVQRISAAQRMARSTAPTSPFAAAAPQPAPPMPRTGIPLQQVAAPEQGDWFAQAAAQQAAAAAPQPAAPSYAPLYVQQAYGQPPPAPAAQQYPAAQAYPPAGYAPPGQSYPGQSYPGQSYPGQSYPGQSYPGQPAPAPAEAPYAGSAPEAPARRKPTPGMVALTAFVAVLLVGAGVLAVNLFRGGQPADEADGPTAVSRSTTSPEPSAAPAQVLAEFASPTGNIVCQITTDAATCSIATLNQQPAPVEGCDGTVGYRVTMAAETGEVTLPCVPADQQPQPAAPGAQVLAYDQTITQGTFTCTSANTGMSCKDDQTGKGFSIKKAGIGTF</sequence>
<protein>
    <submittedName>
        <fullName evidence="3">Uncharacterized protein</fullName>
    </submittedName>
</protein>
<feature type="compositionally biased region" description="Polar residues" evidence="1">
    <location>
        <begin position="140"/>
        <end position="152"/>
    </location>
</feature>
<dbReference type="RefSeq" id="WP_129188252.1">
    <property type="nucleotide sequence ID" value="NZ_CP035493.1"/>
</dbReference>
<keyword evidence="2" id="KW-0472">Membrane</keyword>
<proteinExistence type="predicted"/>
<feature type="compositionally biased region" description="Low complexity" evidence="1">
    <location>
        <begin position="165"/>
        <end position="175"/>
    </location>
</feature>
<feature type="compositionally biased region" description="Low complexity" evidence="1">
    <location>
        <begin position="37"/>
        <end position="51"/>
    </location>
</feature>
<gene>
    <name evidence="3" type="ORF">ET471_10870</name>
</gene>
<evidence type="ECO:0000256" key="2">
    <source>
        <dbReference type="SAM" id="Phobius"/>
    </source>
</evidence>
<accession>A0A4P6FAN2</accession>
<keyword evidence="2" id="KW-0812">Transmembrane</keyword>
<evidence type="ECO:0000313" key="4">
    <source>
        <dbReference type="Proteomes" id="UP000292118"/>
    </source>
</evidence>
<feature type="region of interest" description="Disordered" evidence="1">
    <location>
        <begin position="1"/>
        <end position="63"/>
    </location>
</feature>
<feature type="compositionally biased region" description="Low complexity" evidence="1">
    <location>
        <begin position="122"/>
        <end position="138"/>
    </location>
</feature>
<evidence type="ECO:0000256" key="1">
    <source>
        <dbReference type="SAM" id="MobiDB-lite"/>
    </source>
</evidence>
<dbReference type="Proteomes" id="UP000292118">
    <property type="component" value="Chromosome"/>
</dbReference>
<organism evidence="3 4">
    <name type="scientific">Xylanimonas protaetiae</name>
    <dbReference type="NCBI Taxonomy" id="2509457"/>
    <lineage>
        <taxon>Bacteria</taxon>
        <taxon>Bacillati</taxon>
        <taxon>Actinomycetota</taxon>
        <taxon>Actinomycetes</taxon>
        <taxon>Micrococcales</taxon>
        <taxon>Promicromonosporaceae</taxon>
        <taxon>Xylanimonas</taxon>
    </lineage>
</organism>
<keyword evidence="4" id="KW-1185">Reference proteome</keyword>
<name>A0A4P6FAN2_9MICO</name>
<feature type="compositionally biased region" description="Low complexity" evidence="1">
    <location>
        <begin position="1"/>
        <end position="17"/>
    </location>
</feature>
<keyword evidence="2" id="KW-1133">Transmembrane helix</keyword>
<dbReference type="EMBL" id="CP035493">
    <property type="protein sequence ID" value="QAY70467.1"/>
    <property type="molecule type" value="Genomic_DNA"/>
</dbReference>
<evidence type="ECO:0000313" key="3">
    <source>
        <dbReference type="EMBL" id="QAY70467.1"/>
    </source>
</evidence>
<dbReference type="AlphaFoldDB" id="A0A4P6FAN2"/>
<reference evidence="3 4" key="1">
    <citation type="submission" date="2019-01" db="EMBL/GenBank/DDBJ databases">
        <title>Genome sequencing of strain FW10M-9.</title>
        <authorList>
            <person name="Heo J."/>
            <person name="Kim S.-J."/>
            <person name="Kim J.-S."/>
            <person name="Hong S.-B."/>
            <person name="Kwon S.-W."/>
        </authorList>
    </citation>
    <scope>NUCLEOTIDE SEQUENCE [LARGE SCALE GENOMIC DNA]</scope>
    <source>
        <strain evidence="3 4">FW10M-9</strain>
    </source>
</reference>
<feature type="transmembrane region" description="Helical" evidence="2">
    <location>
        <begin position="186"/>
        <end position="207"/>
    </location>
</feature>
<dbReference type="KEGG" id="xya:ET471_10870"/>
<feature type="region of interest" description="Disordered" evidence="1">
    <location>
        <begin position="122"/>
        <end position="179"/>
    </location>
</feature>